<dbReference type="Pfam" id="PF13921">
    <property type="entry name" value="Myb_DNA-bind_6"/>
    <property type="match status" value="1"/>
</dbReference>
<evidence type="ECO:0000256" key="2">
    <source>
        <dbReference type="ARBA" id="ARBA00023125"/>
    </source>
</evidence>
<dbReference type="InterPro" id="IPR009057">
    <property type="entry name" value="Homeodomain-like_sf"/>
</dbReference>
<dbReference type="InterPro" id="IPR001005">
    <property type="entry name" value="SANT/Myb"/>
</dbReference>
<dbReference type="EMBL" id="MLAK01000089">
    <property type="protein sequence ID" value="OHT16621.1"/>
    <property type="molecule type" value="Genomic_DNA"/>
</dbReference>
<evidence type="ECO:0000313" key="7">
    <source>
        <dbReference type="EMBL" id="OHT16621.1"/>
    </source>
</evidence>
<dbReference type="GO" id="GO:0000978">
    <property type="term" value="F:RNA polymerase II cis-regulatory region sequence-specific DNA binding"/>
    <property type="evidence" value="ECO:0007669"/>
    <property type="project" value="TreeGrafter"/>
</dbReference>
<name>A0A1J4L3X5_9EUKA</name>
<dbReference type="SMART" id="SM00717">
    <property type="entry name" value="SANT"/>
    <property type="match status" value="2"/>
</dbReference>
<accession>A0A1J4L3X5</accession>
<dbReference type="SUPFAM" id="SSF46689">
    <property type="entry name" value="Homeodomain-like"/>
    <property type="match status" value="1"/>
</dbReference>
<keyword evidence="4" id="KW-0539">Nucleus</keyword>
<dbReference type="GO" id="GO:0042795">
    <property type="term" value="P:snRNA transcription by RNA polymerase II"/>
    <property type="evidence" value="ECO:0007669"/>
    <property type="project" value="TreeGrafter"/>
</dbReference>
<evidence type="ECO:0000259" key="6">
    <source>
        <dbReference type="PROSITE" id="PS51294"/>
    </source>
</evidence>
<keyword evidence="2" id="KW-0238">DNA-binding</keyword>
<dbReference type="Gene3D" id="1.10.10.60">
    <property type="entry name" value="Homeodomain-like"/>
    <property type="match status" value="2"/>
</dbReference>
<dbReference type="Proteomes" id="UP000179807">
    <property type="component" value="Unassembled WGS sequence"/>
</dbReference>
<organism evidence="7 8">
    <name type="scientific">Tritrichomonas foetus</name>
    <dbReference type="NCBI Taxonomy" id="1144522"/>
    <lineage>
        <taxon>Eukaryota</taxon>
        <taxon>Metamonada</taxon>
        <taxon>Parabasalia</taxon>
        <taxon>Tritrichomonadida</taxon>
        <taxon>Tritrichomonadidae</taxon>
        <taxon>Tritrichomonas</taxon>
    </lineage>
</organism>
<dbReference type="PROSITE" id="PS51294">
    <property type="entry name" value="HTH_MYB"/>
    <property type="match status" value="2"/>
</dbReference>
<dbReference type="PROSITE" id="PS50090">
    <property type="entry name" value="MYB_LIKE"/>
    <property type="match status" value="2"/>
</dbReference>
<dbReference type="VEuPathDB" id="TrichDB:TRFO_13032"/>
<dbReference type="AlphaFoldDB" id="A0A1J4L3X5"/>
<reference evidence="7" key="1">
    <citation type="submission" date="2016-10" db="EMBL/GenBank/DDBJ databases">
        <authorList>
            <person name="Benchimol M."/>
            <person name="Almeida L.G."/>
            <person name="Vasconcelos A.T."/>
            <person name="Perreira-Neves A."/>
            <person name="Rosa I.A."/>
            <person name="Tasca T."/>
            <person name="Bogo M.R."/>
            <person name="de Souza W."/>
        </authorList>
    </citation>
    <scope>NUCLEOTIDE SEQUENCE [LARGE SCALE GENOMIC DNA]</scope>
    <source>
        <strain evidence="7">K</strain>
    </source>
</reference>
<evidence type="ECO:0000256" key="3">
    <source>
        <dbReference type="ARBA" id="ARBA00023163"/>
    </source>
</evidence>
<feature type="domain" description="Myb-like" evidence="5">
    <location>
        <begin position="26"/>
        <end position="77"/>
    </location>
</feature>
<evidence type="ECO:0000313" key="8">
    <source>
        <dbReference type="Proteomes" id="UP000179807"/>
    </source>
</evidence>
<evidence type="ECO:0000256" key="1">
    <source>
        <dbReference type="ARBA" id="ARBA00023015"/>
    </source>
</evidence>
<dbReference type="GO" id="GO:0001006">
    <property type="term" value="F:RNA polymerase III type 3 promoter sequence-specific DNA binding"/>
    <property type="evidence" value="ECO:0007669"/>
    <property type="project" value="TreeGrafter"/>
</dbReference>
<feature type="domain" description="HTH myb-type" evidence="6">
    <location>
        <begin position="31"/>
        <end position="77"/>
    </location>
</feature>
<sequence length="183" mass="21744">MMSYNPVVLRNITAIPQSILMQSLIKGATSRRNFTKEEDQWLNYLVEKFGTKNWNQIAEFMPMRNARQCKERFLSYLSPSINLNPWTAEEDALLIKMYNEYGPKWVKISKSFDGRSDNNLKNRWYTHLKKICEKNQERSESKKETTLEQPKDDLDSLECSFFAFNDDIQEYTLDFAFNDFELC</sequence>
<evidence type="ECO:0000256" key="4">
    <source>
        <dbReference type="ARBA" id="ARBA00023242"/>
    </source>
</evidence>
<keyword evidence="1" id="KW-0805">Transcription regulation</keyword>
<feature type="domain" description="Myb-like" evidence="5">
    <location>
        <begin position="78"/>
        <end position="128"/>
    </location>
</feature>
<gene>
    <name evidence="7" type="ORF">TRFO_13032</name>
</gene>
<dbReference type="CDD" id="cd00167">
    <property type="entry name" value="SANT"/>
    <property type="match status" value="2"/>
</dbReference>
<keyword evidence="8" id="KW-1185">Reference proteome</keyword>
<dbReference type="OrthoDB" id="2143914at2759"/>
<dbReference type="GO" id="GO:0019185">
    <property type="term" value="C:snRNA-activating protein complex"/>
    <property type="evidence" value="ECO:0007669"/>
    <property type="project" value="TreeGrafter"/>
</dbReference>
<dbReference type="InterPro" id="IPR017930">
    <property type="entry name" value="Myb_dom"/>
</dbReference>
<evidence type="ECO:0000259" key="5">
    <source>
        <dbReference type="PROSITE" id="PS50090"/>
    </source>
</evidence>
<comment type="caution">
    <text evidence="7">The sequence shown here is derived from an EMBL/GenBank/DDBJ whole genome shotgun (WGS) entry which is preliminary data.</text>
</comment>
<protein>
    <submittedName>
        <fullName evidence="7">Myb-like DNA-binding domain containing protein</fullName>
    </submittedName>
</protein>
<dbReference type="PANTHER" id="PTHR46621">
    <property type="entry name" value="SNRNA-ACTIVATING PROTEIN COMPLEX SUBUNIT 4"/>
    <property type="match status" value="1"/>
</dbReference>
<dbReference type="GeneID" id="94831698"/>
<dbReference type="PANTHER" id="PTHR46621:SF1">
    <property type="entry name" value="SNRNA-ACTIVATING PROTEIN COMPLEX SUBUNIT 4"/>
    <property type="match status" value="1"/>
</dbReference>
<keyword evidence="3" id="KW-0804">Transcription</keyword>
<proteinExistence type="predicted"/>
<dbReference type="InterPro" id="IPR051575">
    <property type="entry name" value="Myb-like_DNA-bd"/>
</dbReference>
<dbReference type="GO" id="GO:0042796">
    <property type="term" value="P:snRNA transcription by RNA polymerase III"/>
    <property type="evidence" value="ECO:0007669"/>
    <property type="project" value="TreeGrafter"/>
</dbReference>
<dbReference type="RefSeq" id="XP_068369757.1">
    <property type="nucleotide sequence ID" value="XM_068496994.1"/>
</dbReference>
<feature type="domain" description="HTH myb-type" evidence="6">
    <location>
        <begin position="78"/>
        <end position="132"/>
    </location>
</feature>